<proteinExistence type="predicted"/>
<name>A0ACC2PY04_9HYME</name>
<organism evidence="1 2">
    <name type="scientific">Eretmocerus hayati</name>
    <dbReference type="NCBI Taxonomy" id="131215"/>
    <lineage>
        <taxon>Eukaryota</taxon>
        <taxon>Metazoa</taxon>
        <taxon>Ecdysozoa</taxon>
        <taxon>Arthropoda</taxon>
        <taxon>Hexapoda</taxon>
        <taxon>Insecta</taxon>
        <taxon>Pterygota</taxon>
        <taxon>Neoptera</taxon>
        <taxon>Endopterygota</taxon>
        <taxon>Hymenoptera</taxon>
        <taxon>Apocrita</taxon>
        <taxon>Proctotrupomorpha</taxon>
        <taxon>Chalcidoidea</taxon>
        <taxon>Aphelinidae</taxon>
        <taxon>Aphelininae</taxon>
        <taxon>Eretmocerus</taxon>
    </lineage>
</organism>
<dbReference type="EMBL" id="CM056741">
    <property type="protein sequence ID" value="KAJ8687838.1"/>
    <property type="molecule type" value="Genomic_DNA"/>
</dbReference>
<sequence>MLVNFCDASLRTEVTCSTISTEGHDVTNLTNNSCKGFLAYSCIKPPVSIDFSFICNVQVTHVIIWPQIGAQKSCGFKLSFKSSDASDECFTDVSTGFIQKEETGLLCYRRDLVNHEEVSVPPVSPICARDVAMNVMALWSNRLPFNNTSNIPTSSNTNVKKKQEEAIVIRDQALEQVDVPEDFLDPLTCEIMTQPIILPSGKIIDQRTLERHAQNEAIWGRPPSDPFTGIRFSNVHKPVTAVPLKVRIDKFLVENSNRDDIVKLPRVLGSVSVHNEQLKLINCEILNERSAEDTLKIGPDHAKIIPPKRCDHSKRSLVRDDDSLSVVVKRSFHGHTLPVAVMKNSTKMKKNSHTPSNLAVIQDKIVNSEEIQRNNFKIQEELNVNVIVDSMPACKCCTNKVFYQLPCQHVICRKALLSLKHSSCTLCKSEFERSDLQRIHLANLNQ</sequence>
<evidence type="ECO:0000313" key="2">
    <source>
        <dbReference type="Proteomes" id="UP001239111"/>
    </source>
</evidence>
<dbReference type="Proteomes" id="UP001239111">
    <property type="component" value="Chromosome 1"/>
</dbReference>
<keyword evidence="2" id="KW-1185">Reference proteome</keyword>
<accession>A0ACC2PY04</accession>
<gene>
    <name evidence="1" type="ORF">QAD02_023632</name>
</gene>
<evidence type="ECO:0000313" key="1">
    <source>
        <dbReference type="EMBL" id="KAJ8687838.1"/>
    </source>
</evidence>
<protein>
    <submittedName>
        <fullName evidence="1">Uncharacterized protein</fullName>
    </submittedName>
</protein>
<reference evidence="1" key="1">
    <citation type="submission" date="2023-04" db="EMBL/GenBank/DDBJ databases">
        <title>A chromosome-level genome assembly of the parasitoid wasp Eretmocerus hayati.</title>
        <authorList>
            <person name="Zhong Y."/>
            <person name="Liu S."/>
            <person name="Liu Y."/>
        </authorList>
    </citation>
    <scope>NUCLEOTIDE SEQUENCE</scope>
    <source>
        <strain evidence="1">ZJU_SS_LIU_2023</strain>
    </source>
</reference>
<comment type="caution">
    <text evidence="1">The sequence shown here is derived from an EMBL/GenBank/DDBJ whole genome shotgun (WGS) entry which is preliminary data.</text>
</comment>